<comment type="caution">
    <text evidence="2">The sequence shown here is derived from an EMBL/GenBank/DDBJ whole genome shotgun (WGS) entry which is preliminary data.</text>
</comment>
<protein>
    <submittedName>
        <fullName evidence="2">Uncharacterized protein</fullName>
    </submittedName>
</protein>
<reference evidence="2 3" key="1">
    <citation type="journal article" date="2024" name="G3 (Bethesda)">
        <title>Genome assembly of Hibiscus sabdariffa L. provides insights into metabolisms of medicinal natural products.</title>
        <authorList>
            <person name="Kim T."/>
        </authorList>
    </citation>
    <scope>NUCLEOTIDE SEQUENCE [LARGE SCALE GENOMIC DNA]</scope>
    <source>
        <strain evidence="2">TK-2024</strain>
        <tissue evidence="2">Old leaves</tissue>
    </source>
</reference>
<dbReference type="InterPro" id="IPR018625">
    <property type="entry name" value="Pet100"/>
</dbReference>
<dbReference type="EMBL" id="JBBPBM010000021">
    <property type="protein sequence ID" value="KAK8548596.1"/>
    <property type="molecule type" value="Genomic_DNA"/>
</dbReference>
<sequence>MSSLGTSKGVLEIAKFGLYVTIPMVLMYTFAKNTKNLQKFMGNLHMLGRRHCFVFVVLLRLRLRLIAISISDSEWILKRFAGQDPVTCVASRLFALSRGVVDSYKA</sequence>
<evidence type="ECO:0000313" key="2">
    <source>
        <dbReference type="EMBL" id="KAK8548596.1"/>
    </source>
</evidence>
<dbReference type="Proteomes" id="UP001472677">
    <property type="component" value="Unassembled WGS sequence"/>
</dbReference>
<keyword evidence="1" id="KW-1133">Transmembrane helix</keyword>
<dbReference type="PANTHER" id="PTHR35700:SF1">
    <property type="entry name" value="OS07G0181800 PROTEIN"/>
    <property type="match status" value="1"/>
</dbReference>
<dbReference type="PANTHER" id="PTHR35700">
    <property type="entry name" value="OS07G0181800 PROTEIN"/>
    <property type="match status" value="1"/>
</dbReference>
<keyword evidence="1" id="KW-0812">Transmembrane</keyword>
<dbReference type="Pfam" id="PF09803">
    <property type="entry name" value="Pet100"/>
    <property type="match status" value="1"/>
</dbReference>
<organism evidence="2 3">
    <name type="scientific">Hibiscus sabdariffa</name>
    <name type="common">roselle</name>
    <dbReference type="NCBI Taxonomy" id="183260"/>
    <lineage>
        <taxon>Eukaryota</taxon>
        <taxon>Viridiplantae</taxon>
        <taxon>Streptophyta</taxon>
        <taxon>Embryophyta</taxon>
        <taxon>Tracheophyta</taxon>
        <taxon>Spermatophyta</taxon>
        <taxon>Magnoliopsida</taxon>
        <taxon>eudicotyledons</taxon>
        <taxon>Gunneridae</taxon>
        <taxon>Pentapetalae</taxon>
        <taxon>rosids</taxon>
        <taxon>malvids</taxon>
        <taxon>Malvales</taxon>
        <taxon>Malvaceae</taxon>
        <taxon>Malvoideae</taxon>
        <taxon>Hibiscus</taxon>
    </lineage>
</organism>
<name>A0ABR2DX93_9ROSI</name>
<accession>A0ABR2DX93</accession>
<gene>
    <name evidence="2" type="ORF">V6N12_061507</name>
</gene>
<evidence type="ECO:0000256" key="1">
    <source>
        <dbReference type="SAM" id="Phobius"/>
    </source>
</evidence>
<keyword evidence="3" id="KW-1185">Reference proteome</keyword>
<feature type="transmembrane region" description="Helical" evidence="1">
    <location>
        <begin position="13"/>
        <end position="31"/>
    </location>
</feature>
<keyword evidence="1" id="KW-0472">Membrane</keyword>
<proteinExistence type="predicted"/>
<evidence type="ECO:0000313" key="3">
    <source>
        <dbReference type="Proteomes" id="UP001472677"/>
    </source>
</evidence>